<accession>A0A3M6VBR6</accession>
<keyword evidence="3" id="KW-1185">Reference proteome</keyword>
<evidence type="ECO:0000256" key="1">
    <source>
        <dbReference type="SAM" id="MobiDB-lite"/>
    </source>
</evidence>
<comment type="caution">
    <text evidence="2">The sequence shown here is derived from an EMBL/GenBank/DDBJ whole genome shotgun (WGS) entry which is preliminary data.</text>
</comment>
<proteinExistence type="predicted"/>
<evidence type="ECO:0000313" key="2">
    <source>
        <dbReference type="EMBL" id="RMX62836.1"/>
    </source>
</evidence>
<dbReference type="Proteomes" id="UP000282087">
    <property type="component" value="Unassembled WGS sequence"/>
</dbReference>
<sequence>MTSIKKKPSAGREQPSMAQRLPPPWAQQTPLETEIVVQPREAQSVPPPWDQQTPLVLARLAQSGTLHLTEPPWRQQRPLNHAVLAAFFDDRAICERYSSLA</sequence>
<name>A0A3M6VBR6_9STRA</name>
<dbReference type="EMBL" id="QLLG01000497">
    <property type="protein sequence ID" value="RMX62836.1"/>
    <property type="molecule type" value="Genomic_DNA"/>
</dbReference>
<evidence type="ECO:0000313" key="3">
    <source>
        <dbReference type="Proteomes" id="UP000282087"/>
    </source>
</evidence>
<organism evidence="2 3">
    <name type="scientific">Peronospora effusa</name>
    <dbReference type="NCBI Taxonomy" id="542832"/>
    <lineage>
        <taxon>Eukaryota</taxon>
        <taxon>Sar</taxon>
        <taxon>Stramenopiles</taxon>
        <taxon>Oomycota</taxon>
        <taxon>Peronosporomycetes</taxon>
        <taxon>Peronosporales</taxon>
        <taxon>Peronosporaceae</taxon>
        <taxon>Peronospora</taxon>
    </lineage>
</organism>
<dbReference type="AlphaFoldDB" id="A0A3M6VBR6"/>
<feature type="region of interest" description="Disordered" evidence="1">
    <location>
        <begin position="1"/>
        <end position="29"/>
    </location>
</feature>
<gene>
    <name evidence="2" type="ORF">DD238_008036</name>
</gene>
<reference evidence="2 3" key="1">
    <citation type="submission" date="2018-06" db="EMBL/GenBank/DDBJ databases">
        <title>Comparative genomics of downy mildews reveals potential adaptations to biotrophy.</title>
        <authorList>
            <person name="Fletcher K."/>
            <person name="Klosterman S.J."/>
            <person name="Derevnina L."/>
            <person name="Martin F."/>
            <person name="Koike S."/>
            <person name="Reyes Chin-Wo S."/>
            <person name="Mou B."/>
            <person name="Michelmore R."/>
        </authorList>
    </citation>
    <scope>NUCLEOTIDE SEQUENCE [LARGE SCALE GENOMIC DNA]</scope>
    <source>
        <strain evidence="2 3">R14</strain>
    </source>
</reference>
<protein>
    <submittedName>
        <fullName evidence="2">Uncharacterized protein</fullName>
    </submittedName>
</protein>